<dbReference type="EMBL" id="JBFAUK010000010">
    <property type="protein sequence ID" value="MEV5507777.1"/>
    <property type="molecule type" value="Genomic_DNA"/>
</dbReference>
<feature type="region of interest" description="Disordered" evidence="1">
    <location>
        <begin position="1"/>
        <end position="27"/>
    </location>
</feature>
<evidence type="ECO:0000313" key="3">
    <source>
        <dbReference type="EMBL" id="MEV5507777.1"/>
    </source>
</evidence>
<dbReference type="InterPro" id="IPR002509">
    <property type="entry name" value="NODB_dom"/>
</dbReference>
<dbReference type="Proteomes" id="UP001552594">
    <property type="component" value="Unassembled WGS sequence"/>
</dbReference>
<comment type="caution">
    <text evidence="3">The sequence shown here is derived from an EMBL/GenBank/DDBJ whole genome shotgun (WGS) entry which is preliminary data.</text>
</comment>
<protein>
    <submittedName>
        <fullName evidence="3">Polysaccharide deacetylase family protein</fullName>
        <ecNumber evidence="3">3.-.-.-</ecNumber>
    </submittedName>
</protein>
<dbReference type="SUPFAM" id="SSF88713">
    <property type="entry name" value="Glycoside hydrolase/deacetylase"/>
    <property type="match status" value="1"/>
</dbReference>
<evidence type="ECO:0000313" key="4">
    <source>
        <dbReference type="Proteomes" id="UP001552594"/>
    </source>
</evidence>
<dbReference type="PANTHER" id="PTHR10587">
    <property type="entry name" value="GLYCOSYL TRANSFERASE-RELATED"/>
    <property type="match status" value="1"/>
</dbReference>
<dbReference type="InterPro" id="IPR011330">
    <property type="entry name" value="Glyco_hydro/deAcase_b/a-brl"/>
</dbReference>
<gene>
    <name evidence="3" type="ORF">AB0L16_15060</name>
</gene>
<evidence type="ECO:0000259" key="2">
    <source>
        <dbReference type="PROSITE" id="PS51677"/>
    </source>
</evidence>
<dbReference type="RefSeq" id="WP_241561312.1">
    <property type="nucleotide sequence ID" value="NZ_JBFAUK010000010.1"/>
</dbReference>
<reference evidence="3 4" key="1">
    <citation type="submission" date="2024-06" db="EMBL/GenBank/DDBJ databases">
        <title>The Natural Products Discovery Center: Release of the First 8490 Sequenced Strains for Exploring Actinobacteria Biosynthetic Diversity.</title>
        <authorList>
            <person name="Kalkreuter E."/>
            <person name="Kautsar S.A."/>
            <person name="Yang D."/>
            <person name="Bader C.D."/>
            <person name="Teijaro C.N."/>
            <person name="Fluegel L."/>
            <person name="Davis C.M."/>
            <person name="Simpson J.R."/>
            <person name="Lauterbach L."/>
            <person name="Steele A.D."/>
            <person name="Gui C."/>
            <person name="Meng S."/>
            <person name="Li G."/>
            <person name="Viehrig K."/>
            <person name="Ye F."/>
            <person name="Su P."/>
            <person name="Kiefer A.F."/>
            <person name="Nichols A."/>
            <person name="Cepeda A.J."/>
            <person name="Yan W."/>
            <person name="Fan B."/>
            <person name="Jiang Y."/>
            <person name="Adhikari A."/>
            <person name="Zheng C.-J."/>
            <person name="Schuster L."/>
            <person name="Cowan T.M."/>
            <person name="Smanski M.J."/>
            <person name="Chevrette M.G."/>
            <person name="De Carvalho L.P.S."/>
            <person name="Shen B."/>
        </authorList>
    </citation>
    <scope>NUCLEOTIDE SEQUENCE [LARGE SCALE GENOMIC DNA]</scope>
    <source>
        <strain evidence="3 4">NPDC052347</strain>
    </source>
</reference>
<keyword evidence="3" id="KW-0378">Hydrolase</keyword>
<accession>A0ABV3JZ70</accession>
<dbReference type="PROSITE" id="PS51677">
    <property type="entry name" value="NODB"/>
    <property type="match status" value="1"/>
</dbReference>
<dbReference type="Pfam" id="PF01522">
    <property type="entry name" value="Polysacc_deac_1"/>
    <property type="match status" value="1"/>
</dbReference>
<feature type="region of interest" description="Disordered" evidence="1">
    <location>
        <begin position="53"/>
        <end position="111"/>
    </location>
</feature>
<proteinExistence type="predicted"/>
<feature type="compositionally biased region" description="Low complexity" evidence="1">
    <location>
        <begin position="1"/>
        <end position="14"/>
    </location>
</feature>
<evidence type="ECO:0000256" key="1">
    <source>
        <dbReference type="SAM" id="MobiDB-lite"/>
    </source>
</evidence>
<feature type="compositionally biased region" description="Basic residues" evidence="1">
    <location>
        <begin position="15"/>
        <end position="27"/>
    </location>
</feature>
<dbReference type="PANTHER" id="PTHR10587:SF134">
    <property type="entry name" value="SECRETED PROTEIN"/>
    <property type="match status" value="1"/>
</dbReference>
<dbReference type="CDD" id="cd10917">
    <property type="entry name" value="CE4_NodB_like_6s_7s"/>
    <property type="match status" value="1"/>
</dbReference>
<dbReference type="GO" id="GO:0016787">
    <property type="term" value="F:hydrolase activity"/>
    <property type="evidence" value="ECO:0007669"/>
    <property type="project" value="UniProtKB-KW"/>
</dbReference>
<organism evidence="3 4">
    <name type="scientific">Streptomyces orinoci</name>
    <name type="common">Streptoverticillium orinoci</name>
    <dbReference type="NCBI Taxonomy" id="67339"/>
    <lineage>
        <taxon>Bacteria</taxon>
        <taxon>Bacillati</taxon>
        <taxon>Actinomycetota</taxon>
        <taxon>Actinomycetes</taxon>
        <taxon>Kitasatosporales</taxon>
        <taxon>Streptomycetaceae</taxon>
        <taxon>Streptomyces</taxon>
    </lineage>
</organism>
<sequence length="305" mass="32904">MIVSAASAPSPTARISRRSRISRGPRGRAVRAGAAGAAALLFAGLLAGCSGGSSGPSKAASGAPVTHTAAPAHSAPPDDSYRRWGLDKPLAPPPKPPATRLTDHFTGPTPQIVRRVPTKDKIVFVTFDDGAEKDPRFIQMTKDLRLPFTMFLTDQIARAGRGYGYFQQLRALGNGIDNHTISHPNLRTLSAEDQQREICGQQDRLAKRLGKRPVLFRPPYGNYNQATLAVAGGCGIKAVVLWQATMQINDMRYATGDGLHPGDIVLAHFRGPHELKGASMTTMVSNMLRSIQRQGYTVARLEDYV</sequence>
<name>A0ABV3JZ70_STRON</name>
<feature type="compositionally biased region" description="Low complexity" evidence="1">
    <location>
        <begin position="55"/>
        <end position="78"/>
    </location>
</feature>
<dbReference type="InterPro" id="IPR050248">
    <property type="entry name" value="Polysacc_deacetylase_ArnD"/>
</dbReference>
<dbReference type="Gene3D" id="3.20.20.370">
    <property type="entry name" value="Glycoside hydrolase/deacetylase"/>
    <property type="match status" value="1"/>
</dbReference>
<keyword evidence="4" id="KW-1185">Reference proteome</keyword>
<feature type="domain" description="NodB homology" evidence="2">
    <location>
        <begin position="121"/>
        <end position="299"/>
    </location>
</feature>
<dbReference type="EC" id="3.-.-.-" evidence="3"/>